<dbReference type="KEGG" id="lbc:LACBIDRAFT_327238"/>
<evidence type="ECO:0000313" key="1">
    <source>
        <dbReference type="EMBL" id="EDR08200.1"/>
    </source>
</evidence>
<dbReference type="HOGENOM" id="CLU_1917403_0_0_1"/>
<accession>B0DBK7</accession>
<dbReference type="EMBL" id="DS547102">
    <property type="protein sequence ID" value="EDR08200.1"/>
    <property type="molecule type" value="Genomic_DNA"/>
</dbReference>
<dbReference type="Proteomes" id="UP000001194">
    <property type="component" value="Unassembled WGS sequence"/>
</dbReference>
<protein>
    <submittedName>
        <fullName evidence="1">Predicted protein</fullName>
    </submittedName>
</protein>
<gene>
    <name evidence="1" type="ORF">LACBIDRAFT_327238</name>
</gene>
<dbReference type="AlphaFoldDB" id="B0DBK7"/>
<evidence type="ECO:0000313" key="2">
    <source>
        <dbReference type="Proteomes" id="UP000001194"/>
    </source>
</evidence>
<sequence>MRTKLFLKNHILINSPRRSQEIEHVLRNIGKVKKEVDDVFGDHEWAIIIYNGLHTSRNVGRHSTVFAFVQGGQNLFLQCWAVHILENGRTDFFFDPSRDLLRQQMTPVNIIFPNGFVAHTVTFERDGRIMME</sequence>
<dbReference type="GeneID" id="6076995"/>
<dbReference type="OrthoDB" id="3076056at2759"/>
<dbReference type="RefSeq" id="XP_001881270.1">
    <property type="nucleotide sequence ID" value="XM_001881235.1"/>
</dbReference>
<organism evidence="2">
    <name type="scientific">Laccaria bicolor (strain S238N-H82 / ATCC MYA-4686)</name>
    <name type="common">Bicoloured deceiver</name>
    <name type="synonym">Laccaria laccata var. bicolor</name>
    <dbReference type="NCBI Taxonomy" id="486041"/>
    <lineage>
        <taxon>Eukaryota</taxon>
        <taxon>Fungi</taxon>
        <taxon>Dikarya</taxon>
        <taxon>Basidiomycota</taxon>
        <taxon>Agaricomycotina</taxon>
        <taxon>Agaricomycetes</taxon>
        <taxon>Agaricomycetidae</taxon>
        <taxon>Agaricales</taxon>
        <taxon>Agaricineae</taxon>
        <taxon>Hydnangiaceae</taxon>
        <taxon>Laccaria</taxon>
    </lineage>
</organism>
<name>B0DBK7_LACBS</name>
<reference evidence="1 2" key="1">
    <citation type="journal article" date="2008" name="Nature">
        <title>The genome of Laccaria bicolor provides insights into mycorrhizal symbiosis.</title>
        <authorList>
            <person name="Martin F."/>
            <person name="Aerts A."/>
            <person name="Ahren D."/>
            <person name="Brun A."/>
            <person name="Danchin E.G.J."/>
            <person name="Duchaussoy F."/>
            <person name="Gibon J."/>
            <person name="Kohler A."/>
            <person name="Lindquist E."/>
            <person name="Pereda V."/>
            <person name="Salamov A."/>
            <person name="Shapiro H.J."/>
            <person name="Wuyts J."/>
            <person name="Blaudez D."/>
            <person name="Buee M."/>
            <person name="Brokstein P."/>
            <person name="Canbaeck B."/>
            <person name="Cohen D."/>
            <person name="Courty P.E."/>
            <person name="Coutinho P.M."/>
            <person name="Delaruelle C."/>
            <person name="Detter J.C."/>
            <person name="Deveau A."/>
            <person name="DiFazio S."/>
            <person name="Duplessis S."/>
            <person name="Fraissinet-Tachet L."/>
            <person name="Lucic E."/>
            <person name="Frey-Klett P."/>
            <person name="Fourrey C."/>
            <person name="Feussner I."/>
            <person name="Gay G."/>
            <person name="Grimwood J."/>
            <person name="Hoegger P.J."/>
            <person name="Jain P."/>
            <person name="Kilaru S."/>
            <person name="Labbe J."/>
            <person name="Lin Y.C."/>
            <person name="Legue V."/>
            <person name="Le Tacon F."/>
            <person name="Marmeisse R."/>
            <person name="Melayah D."/>
            <person name="Montanini B."/>
            <person name="Muratet M."/>
            <person name="Nehls U."/>
            <person name="Niculita-Hirzel H."/>
            <person name="Oudot-Le Secq M.P."/>
            <person name="Peter M."/>
            <person name="Quesneville H."/>
            <person name="Rajashekar B."/>
            <person name="Reich M."/>
            <person name="Rouhier N."/>
            <person name="Schmutz J."/>
            <person name="Yin T."/>
            <person name="Chalot M."/>
            <person name="Henrissat B."/>
            <person name="Kuees U."/>
            <person name="Lucas S."/>
            <person name="Van de Peer Y."/>
            <person name="Podila G.K."/>
            <person name="Polle A."/>
            <person name="Pukkila P.J."/>
            <person name="Richardson P.M."/>
            <person name="Rouze P."/>
            <person name="Sanders I.R."/>
            <person name="Stajich J.E."/>
            <person name="Tunlid A."/>
            <person name="Tuskan G."/>
            <person name="Grigoriev I.V."/>
        </authorList>
    </citation>
    <scope>NUCLEOTIDE SEQUENCE [LARGE SCALE GENOMIC DNA]</scope>
    <source>
        <strain evidence="2">S238N-H82 / ATCC MYA-4686</strain>
    </source>
</reference>
<proteinExistence type="predicted"/>
<keyword evidence="2" id="KW-1185">Reference proteome</keyword>
<dbReference type="InParanoid" id="B0DBK7"/>